<evidence type="ECO:0000313" key="3">
    <source>
        <dbReference type="Proteomes" id="UP000287651"/>
    </source>
</evidence>
<accession>A0A426ZKN8</accession>
<evidence type="ECO:0000313" key="2">
    <source>
        <dbReference type="EMBL" id="RRT64557.1"/>
    </source>
</evidence>
<comment type="caution">
    <text evidence="2">The sequence shown here is derived from an EMBL/GenBank/DDBJ whole genome shotgun (WGS) entry which is preliminary data.</text>
</comment>
<organism evidence="2 3">
    <name type="scientific">Ensete ventricosum</name>
    <name type="common">Abyssinian banana</name>
    <name type="synonym">Musa ensete</name>
    <dbReference type="NCBI Taxonomy" id="4639"/>
    <lineage>
        <taxon>Eukaryota</taxon>
        <taxon>Viridiplantae</taxon>
        <taxon>Streptophyta</taxon>
        <taxon>Embryophyta</taxon>
        <taxon>Tracheophyta</taxon>
        <taxon>Spermatophyta</taxon>
        <taxon>Magnoliopsida</taxon>
        <taxon>Liliopsida</taxon>
        <taxon>Zingiberales</taxon>
        <taxon>Musaceae</taxon>
        <taxon>Ensete</taxon>
    </lineage>
</organism>
<feature type="region of interest" description="Disordered" evidence="1">
    <location>
        <begin position="39"/>
        <end position="64"/>
    </location>
</feature>
<dbReference type="AlphaFoldDB" id="A0A426ZKN8"/>
<sequence length="165" mass="18028">MHSVDAVGNLLGVRKELVEGVESLSGWRNGVRQKKIRLTERLSGQPKSLSGLQPDNGPRSSLSIRSGFGRCSGISPKFVRRFTKEIGKLAGNTLGDRRKKTERLTARMPEVAGLAGIESLVVRMPKAAGLAGAAEPPRSWVNRPYPVFPGMFDFVLQKSEATWDL</sequence>
<reference evidence="2 3" key="1">
    <citation type="journal article" date="2014" name="Agronomy (Basel)">
        <title>A Draft Genome Sequence for Ensete ventricosum, the Drought-Tolerant Tree Against Hunger.</title>
        <authorList>
            <person name="Harrison J."/>
            <person name="Moore K.A."/>
            <person name="Paszkiewicz K."/>
            <person name="Jones T."/>
            <person name="Grant M."/>
            <person name="Ambacheew D."/>
            <person name="Muzemil S."/>
            <person name="Studholme D.J."/>
        </authorList>
    </citation>
    <scope>NUCLEOTIDE SEQUENCE [LARGE SCALE GENOMIC DNA]</scope>
</reference>
<gene>
    <name evidence="2" type="ORF">B296_00001189</name>
</gene>
<evidence type="ECO:0000256" key="1">
    <source>
        <dbReference type="SAM" id="MobiDB-lite"/>
    </source>
</evidence>
<proteinExistence type="predicted"/>
<protein>
    <submittedName>
        <fullName evidence="2">Uncharacterized protein</fullName>
    </submittedName>
</protein>
<feature type="compositionally biased region" description="Polar residues" evidence="1">
    <location>
        <begin position="45"/>
        <end position="64"/>
    </location>
</feature>
<dbReference type="Proteomes" id="UP000287651">
    <property type="component" value="Unassembled WGS sequence"/>
</dbReference>
<dbReference type="EMBL" id="AMZH03006147">
    <property type="protein sequence ID" value="RRT64557.1"/>
    <property type="molecule type" value="Genomic_DNA"/>
</dbReference>
<name>A0A426ZKN8_ENSVE</name>